<accession>A0AAD0S233</accession>
<dbReference type="Gene3D" id="3.90.226.10">
    <property type="entry name" value="2-enoyl-CoA Hydratase, Chain A, domain 1"/>
    <property type="match status" value="1"/>
</dbReference>
<name>A0AAD0S233_9GAMM</name>
<protein>
    <submittedName>
        <fullName evidence="7">S41 family peptidase</fullName>
    </submittedName>
</protein>
<dbReference type="CDD" id="cd06782">
    <property type="entry name" value="cpPDZ_CPP-like"/>
    <property type="match status" value="1"/>
</dbReference>
<dbReference type="Gene3D" id="3.30.750.44">
    <property type="match status" value="1"/>
</dbReference>
<dbReference type="InterPro" id="IPR004447">
    <property type="entry name" value="Peptidase_S41A"/>
</dbReference>
<dbReference type="NCBIfam" id="TIGR00225">
    <property type="entry name" value="prc"/>
    <property type="match status" value="1"/>
</dbReference>
<dbReference type="InterPro" id="IPR029045">
    <property type="entry name" value="ClpP/crotonase-like_dom_sf"/>
</dbReference>
<dbReference type="Gene3D" id="2.30.42.10">
    <property type="match status" value="1"/>
</dbReference>
<gene>
    <name evidence="7" type="ORF">D0907_13830</name>
</gene>
<dbReference type="InterPro" id="IPR041489">
    <property type="entry name" value="PDZ_6"/>
</dbReference>
<evidence type="ECO:0000313" key="8">
    <source>
        <dbReference type="Proteomes" id="UP000264605"/>
    </source>
</evidence>
<dbReference type="Pfam" id="PF03572">
    <property type="entry name" value="Peptidase_S41"/>
    <property type="match status" value="1"/>
</dbReference>
<dbReference type="SUPFAM" id="SSF52096">
    <property type="entry name" value="ClpP/crotonase"/>
    <property type="match status" value="1"/>
</dbReference>
<dbReference type="CDD" id="cd07560">
    <property type="entry name" value="Peptidase_S41_CPP"/>
    <property type="match status" value="1"/>
</dbReference>
<dbReference type="InterPro" id="IPR036034">
    <property type="entry name" value="PDZ_sf"/>
</dbReference>
<dbReference type="GO" id="GO:0030288">
    <property type="term" value="C:outer membrane-bounded periplasmic space"/>
    <property type="evidence" value="ECO:0007669"/>
    <property type="project" value="TreeGrafter"/>
</dbReference>
<reference evidence="7 8" key="1">
    <citation type="submission" date="2018-08" db="EMBL/GenBank/DDBJ databases">
        <title>Draft genome sequence of Pseudoalteromonas donghaensis HJ51.</title>
        <authorList>
            <person name="Oh J."/>
            <person name="Roh D."/>
        </authorList>
    </citation>
    <scope>NUCLEOTIDE SEQUENCE [LARGE SCALE GENOMIC DNA]</scope>
    <source>
        <strain evidence="7 8">HJ51</strain>
    </source>
</reference>
<dbReference type="EMBL" id="CP032090">
    <property type="protein sequence ID" value="AXV66283.1"/>
    <property type="molecule type" value="Genomic_DNA"/>
</dbReference>
<keyword evidence="4 5" id="KW-0720">Serine protease</keyword>
<evidence type="ECO:0000313" key="7">
    <source>
        <dbReference type="EMBL" id="AXV66283.1"/>
    </source>
</evidence>
<dbReference type="Pfam" id="PF17820">
    <property type="entry name" value="PDZ_6"/>
    <property type="match status" value="1"/>
</dbReference>
<dbReference type="GO" id="GO:0007165">
    <property type="term" value="P:signal transduction"/>
    <property type="evidence" value="ECO:0007669"/>
    <property type="project" value="TreeGrafter"/>
</dbReference>
<dbReference type="PROSITE" id="PS50106">
    <property type="entry name" value="PDZ"/>
    <property type="match status" value="1"/>
</dbReference>
<evidence type="ECO:0000256" key="4">
    <source>
        <dbReference type="ARBA" id="ARBA00022825"/>
    </source>
</evidence>
<proteinExistence type="inferred from homology"/>
<dbReference type="GO" id="GO:0006508">
    <property type="term" value="P:proteolysis"/>
    <property type="evidence" value="ECO:0007669"/>
    <property type="project" value="UniProtKB-KW"/>
</dbReference>
<evidence type="ECO:0000256" key="5">
    <source>
        <dbReference type="RuleBase" id="RU004404"/>
    </source>
</evidence>
<dbReference type="SMART" id="SM00245">
    <property type="entry name" value="TSPc"/>
    <property type="match status" value="1"/>
</dbReference>
<dbReference type="InterPro" id="IPR005151">
    <property type="entry name" value="Tail-specific_protease"/>
</dbReference>
<dbReference type="AlphaFoldDB" id="A0AAD0S233"/>
<evidence type="ECO:0000259" key="6">
    <source>
        <dbReference type="PROSITE" id="PS50106"/>
    </source>
</evidence>
<dbReference type="RefSeq" id="WP_118844631.1">
    <property type="nucleotide sequence ID" value="NZ_CP032090.1"/>
</dbReference>
<dbReference type="InterPro" id="IPR001478">
    <property type="entry name" value="PDZ"/>
</dbReference>
<keyword evidence="3 5" id="KW-0378">Hydrolase</keyword>
<dbReference type="KEGG" id="pdj:D0907_13830"/>
<evidence type="ECO:0000256" key="2">
    <source>
        <dbReference type="ARBA" id="ARBA00022670"/>
    </source>
</evidence>
<organism evidence="7 8">
    <name type="scientific">Pseudoalteromonas lipolytica</name>
    <dbReference type="NCBI Taxonomy" id="570156"/>
    <lineage>
        <taxon>Bacteria</taxon>
        <taxon>Pseudomonadati</taxon>
        <taxon>Pseudomonadota</taxon>
        <taxon>Gammaproteobacteria</taxon>
        <taxon>Alteromonadales</taxon>
        <taxon>Pseudoalteromonadaceae</taxon>
        <taxon>Pseudoalteromonas</taxon>
    </lineage>
</organism>
<dbReference type="SUPFAM" id="SSF50156">
    <property type="entry name" value="PDZ domain-like"/>
    <property type="match status" value="1"/>
</dbReference>
<sequence length="422" mass="46304">MLNINHIDKIHFIPSKRFFGLHLILLLALLCLLMQSFNGVAKPSLKSLHHQQLNEILFNINTYYVDDLQLHNSFESQPTNQQVEALFERLDPYSKYLDETELDAIFSSTNGRYTGLGIEVKVTDGRVYIVNTIKNSPAEQAGLQVNDELTAINQQPIVNKSIEEVARLIRESGQAAVDVSVKREQVTELNFSIKRQQINLESVQSYLADTGVALLSINAFNNHTLHDVARTVAKMQINNGFPLSGLIIDLRDNPGGTLQGAIEVADLFLDSGTIVSTKGRFNEANQYYKAHSGDILSGAPIAVLINENSASAAEILAAALRDNQRATLVGETSFGKGSVQSLIPLGNGNTALKLTTARYYTPAGQSIDGKGIAPDVSINQTMLSEIDQDVIIKNIQGLSLFSSLLDKQDKKQLTAKQLIIMQ</sequence>
<dbReference type="PANTHER" id="PTHR32060:SF30">
    <property type="entry name" value="CARBOXY-TERMINAL PROCESSING PROTEASE CTPA"/>
    <property type="match status" value="1"/>
</dbReference>
<dbReference type="SMART" id="SM00228">
    <property type="entry name" value="PDZ"/>
    <property type="match status" value="1"/>
</dbReference>
<dbReference type="PANTHER" id="PTHR32060">
    <property type="entry name" value="TAIL-SPECIFIC PROTEASE"/>
    <property type="match status" value="1"/>
</dbReference>
<dbReference type="Proteomes" id="UP000264605">
    <property type="component" value="Chromosome"/>
</dbReference>
<dbReference type="GeneID" id="99506552"/>
<dbReference type="GO" id="GO:0008236">
    <property type="term" value="F:serine-type peptidase activity"/>
    <property type="evidence" value="ECO:0007669"/>
    <property type="project" value="UniProtKB-KW"/>
</dbReference>
<evidence type="ECO:0000256" key="1">
    <source>
        <dbReference type="ARBA" id="ARBA00009179"/>
    </source>
</evidence>
<comment type="similarity">
    <text evidence="1 5">Belongs to the peptidase S41A family.</text>
</comment>
<feature type="domain" description="PDZ" evidence="6">
    <location>
        <begin position="102"/>
        <end position="184"/>
    </location>
</feature>
<keyword evidence="2 5" id="KW-0645">Protease</keyword>
<evidence type="ECO:0000256" key="3">
    <source>
        <dbReference type="ARBA" id="ARBA00022801"/>
    </source>
</evidence>
<dbReference type="GO" id="GO:0004175">
    <property type="term" value="F:endopeptidase activity"/>
    <property type="evidence" value="ECO:0007669"/>
    <property type="project" value="TreeGrafter"/>
</dbReference>